<dbReference type="EMBL" id="JBICZW010000007">
    <property type="protein sequence ID" value="MFG3189958.1"/>
    <property type="molecule type" value="Genomic_DNA"/>
</dbReference>
<dbReference type="InterPro" id="IPR029062">
    <property type="entry name" value="Class_I_gatase-like"/>
</dbReference>
<keyword evidence="5" id="KW-1185">Reference proteome</keyword>
<protein>
    <submittedName>
        <fullName evidence="4">GlxA family transcriptional regulator</fullName>
    </submittedName>
</protein>
<dbReference type="InterPro" id="IPR002818">
    <property type="entry name" value="DJ-1/PfpI"/>
</dbReference>
<feature type="domain" description="HTH araC/xylS-type" evidence="3">
    <location>
        <begin position="220"/>
        <end position="318"/>
    </location>
</feature>
<dbReference type="PROSITE" id="PS01124">
    <property type="entry name" value="HTH_ARAC_FAMILY_2"/>
    <property type="match status" value="1"/>
</dbReference>
<dbReference type="InterPro" id="IPR009057">
    <property type="entry name" value="Homeodomain-like_sf"/>
</dbReference>
<evidence type="ECO:0000259" key="3">
    <source>
        <dbReference type="PROSITE" id="PS01124"/>
    </source>
</evidence>
<proteinExistence type="predicted"/>
<dbReference type="CDD" id="cd03137">
    <property type="entry name" value="GATase1_AraC_1"/>
    <property type="match status" value="1"/>
</dbReference>
<dbReference type="SUPFAM" id="SSF46689">
    <property type="entry name" value="Homeodomain-like"/>
    <property type="match status" value="2"/>
</dbReference>
<keyword evidence="1" id="KW-0805">Transcription regulation</keyword>
<dbReference type="Gene3D" id="3.40.50.880">
    <property type="match status" value="1"/>
</dbReference>
<name>A0ABW7BR17_9ACTN</name>
<dbReference type="InterPro" id="IPR018060">
    <property type="entry name" value="HTH_AraC"/>
</dbReference>
<accession>A0ABW7BR17</accession>
<dbReference type="Proteomes" id="UP001604282">
    <property type="component" value="Unassembled WGS sequence"/>
</dbReference>
<organism evidence="4 5">
    <name type="scientific">Streptomyces omiyaensis</name>
    <dbReference type="NCBI Taxonomy" id="68247"/>
    <lineage>
        <taxon>Bacteria</taxon>
        <taxon>Bacillati</taxon>
        <taxon>Actinomycetota</taxon>
        <taxon>Actinomycetes</taxon>
        <taxon>Kitasatosporales</taxon>
        <taxon>Streptomycetaceae</taxon>
        <taxon>Streptomyces</taxon>
    </lineage>
</organism>
<dbReference type="Gene3D" id="1.10.10.60">
    <property type="entry name" value="Homeodomain-like"/>
    <property type="match status" value="1"/>
</dbReference>
<dbReference type="RefSeq" id="WP_189848356.1">
    <property type="nucleotide sequence ID" value="NZ_BMVV01000004.1"/>
</dbReference>
<dbReference type="Pfam" id="PF01965">
    <property type="entry name" value="DJ-1_PfpI"/>
    <property type="match status" value="1"/>
</dbReference>
<evidence type="ECO:0000256" key="2">
    <source>
        <dbReference type="ARBA" id="ARBA00023163"/>
    </source>
</evidence>
<dbReference type="SUPFAM" id="SSF52317">
    <property type="entry name" value="Class I glutamine amidotransferase-like"/>
    <property type="match status" value="1"/>
</dbReference>
<evidence type="ECO:0000256" key="1">
    <source>
        <dbReference type="ARBA" id="ARBA00023015"/>
    </source>
</evidence>
<comment type="caution">
    <text evidence="4">The sequence shown here is derived from an EMBL/GenBank/DDBJ whole genome shotgun (WGS) entry which is preliminary data.</text>
</comment>
<dbReference type="Pfam" id="PF12833">
    <property type="entry name" value="HTH_18"/>
    <property type="match status" value="1"/>
</dbReference>
<reference evidence="4 5" key="1">
    <citation type="submission" date="2024-10" db="EMBL/GenBank/DDBJ databases">
        <title>The Natural Products Discovery Center: Release of the First 8490 Sequenced Strains for Exploring Actinobacteria Biosynthetic Diversity.</title>
        <authorList>
            <person name="Kalkreuter E."/>
            <person name="Kautsar S.A."/>
            <person name="Yang D."/>
            <person name="Bader C.D."/>
            <person name="Teijaro C.N."/>
            <person name="Fluegel L."/>
            <person name="Davis C.M."/>
            <person name="Simpson J.R."/>
            <person name="Lauterbach L."/>
            <person name="Steele A.D."/>
            <person name="Gui C."/>
            <person name="Meng S."/>
            <person name="Li G."/>
            <person name="Viehrig K."/>
            <person name="Ye F."/>
            <person name="Su P."/>
            <person name="Kiefer A.F."/>
            <person name="Nichols A."/>
            <person name="Cepeda A.J."/>
            <person name="Yan W."/>
            <person name="Fan B."/>
            <person name="Jiang Y."/>
            <person name="Adhikari A."/>
            <person name="Zheng C.-J."/>
            <person name="Schuster L."/>
            <person name="Cowan T.M."/>
            <person name="Smanski M.J."/>
            <person name="Chevrette M.G."/>
            <person name="De Carvalho L.P.S."/>
            <person name="Shen B."/>
        </authorList>
    </citation>
    <scope>NUCLEOTIDE SEQUENCE [LARGE SCALE GENOMIC DNA]</scope>
    <source>
        <strain evidence="4 5">NPDC048229</strain>
    </source>
</reference>
<evidence type="ECO:0000313" key="5">
    <source>
        <dbReference type="Proteomes" id="UP001604282"/>
    </source>
</evidence>
<dbReference type="PANTHER" id="PTHR43130">
    <property type="entry name" value="ARAC-FAMILY TRANSCRIPTIONAL REGULATOR"/>
    <property type="match status" value="1"/>
</dbReference>
<gene>
    <name evidence="4" type="ORF">ACGFYS_13545</name>
</gene>
<sequence length="329" mass="35467">MTQRPVLVVLFDDVQSLDVTGPVEVFHAAGRAAGAARDPYPIRTASLDGGPVRTSSGLRILPDTTLAEAVADGPPHTLVVPGGEGTRDSAPELVEWLRVHGPRAERLVSVCTGALRLAEAGLLDGHRATTHWIACEHLARRYPEVDVDPDPIFVRDGRIATSAGVTAGIDLALALVEEDLGREAALAIARMLVVFLRRPGNQAQFSAQLAAQTARREPLRDVQTWIAEHPDGDLSVERLAARARLSPRHFARAFRAETGVTPGRYVDRIRLEHARRLLEETGGGVEEVSRAAGYGTPEAMRRAFVKALGTAPADYRRRFHAPPVTGPAS</sequence>
<evidence type="ECO:0000313" key="4">
    <source>
        <dbReference type="EMBL" id="MFG3189958.1"/>
    </source>
</evidence>
<dbReference type="InterPro" id="IPR052158">
    <property type="entry name" value="INH-QAR"/>
</dbReference>
<dbReference type="SMART" id="SM00342">
    <property type="entry name" value="HTH_ARAC"/>
    <property type="match status" value="1"/>
</dbReference>
<dbReference type="PANTHER" id="PTHR43130:SF3">
    <property type="entry name" value="HTH-TYPE TRANSCRIPTIONAL REGULATOR RV1931C"/>
    <property type="match status" value="1"/>
</dbReference>
<keyword evidence="2" id="KW-0804">Transcription</keyword>